<dbReference type="EMBL" id="NISK01000001">
    <property type="protein sequence ID" value="OWQ99267.1"/>
    <property type="molecule type" value="Genomic_DNA"/>
</dbReference>
<name>A0A246K2T6_9SPHN</name>
<evidence type="ECO:0000256" key="2">
    <source>
        <dbReference type="ARBA" id="ARBA00023015"/>
    </source>
</evidence>
<reference evidence="6 7" key="1">
    <citation type="journal article" date="2010" name="Int. J. Syst. Evol. Microbiol.">
        <title>Sphingopyxis bauzanensis sp. nov., a psychrophilic bacterium isolated from soil.</title>
        <authorList>
            <person name="Zhang D.C."/>
            <person name="Liu H.C."/>
            <person name="Xin Y.H."/>
            <person name="Zhou Y.G."/>
            <person name="Schinner F."/>
            <person name="Margesin R."/>
        </authorList>
    </citation>
    <scope>NUCLEOTIDE SEQUENCE [LARGE SCALE GENOMIC DNA]</scope>
    <source>
        <strain evidence="6 7">DSM 22271</strain>
    </source>
</reference>
<dbReference type="Gene3D" id="1.10.10.60">
    <property type="entry name" value="Homeodomain-like"/>
    <property type="match status" value="1"/>
</dbReference>
<dbReference type="GO" id="GO:0043565">
    <property type="term" value="F:sequence-specific DNA binding"/>
    <property type="evidence" value="ECO:0007669"/>
    <property type="project" value="InterPro"/>
</dbReference>
<dbReference type="PANTHER" id="PTHR11019:SF199">
    <property type="entry name" value="HTH-TYPE TRANSCRIPTIONAL REGULATOR NIMR"/>
    <property type="match status" value="1"/>
</dbReference>
<accession>A0A246K2T6</accession>
<feature type="domain" description="HTH araC/xylS-type" evidence="5">
    <location>
        <begin position="152"/>
        <end position="253"/>
    </location>
</feature>
<evidence type="ECO:0000256" key="4">
    <source>
        <dbReference type="ARBA" id="ARBA00023163"/>
    </source>
</evidence>
<evidence type="ECO:0000259" key="5">
    <source>
        <dbReference type="PROSITE" id="PS01124"/>
    </source>
</evidence>
<keyword evidence="4" id="KW-0804">Transcription</keyword>
<dbReference type="InterPro" id="IPR009057">
    <property type="entry name" value="Homeodomain-like_sf"/>
</dbReference>
<evidence type="ECO:0000313" key="6">
    <source>
        <dbReference type="EMBL" id="OWQ99267.1"/>
    </source>
</evidence>
<dbReference type="SUPFAM" id="SSF51182">
    <property type="entry name" value="RmlC-like cupins"/>
    <property type="match status" value="1"/>
</dbReference>
<dbReference type="AlphaFoldDB" id="A0A246K2T6"/>
<dbReference type="Proteomes" id="UP000197361">
    <property type="component" value="Unassembled WGS sequence"/>
</dbReference>
<evidence type="ECO:0000256" key="3">
    <source>
        <dbReference type="ARBA" id="ARBA00023125"/>
    </source>
</evidence>
<dbReference type="CDD" id="cd06124">
    <property type="entry name" value="cupin_NimR-like_N"/>
    <property type="match status" value="1"/>
</dbReference>
<dbReference type="FunFam" id="1.10.10.60:FF:000132">
    <property type="entry name" value="AraC family transcriptional regulator"/>
    <property type="match status" value="1"/>
</dbReference>
<keyword evidence="1" id="KW-0678">Repressor</keyword>
<dbReference type="Pfam" id="PF12833">
    <property type="entry name" value="HTH_18"/>
    <property type="match status" value="1"/>
</dbReference>
<gene>
    <name evidence="6" type="ORF">CDQ92_03660</name>
</gene>
<evidence type="ECO:0000256" key="1">
    <source>
        <dbReference type="ARBA" id="ARBA00022491"/>
    </source>
</evidence>
<dbReference type="InterPro" id="IPR014710">
    <property type="entry name" value="RmlC-like_jellyroll"/>
</dbReference>
<dbReference type="SUPFAM" id="SSF46689">
    <property type="entry name" value="Homeodomain-like"/>
    <property type="match status" value="2"/>
</dbReference>
<protein>
    <recommendedName>
        <fullName evidence="5">HTH araC/xylS-type domain-containing protein</fullName>
    </recommendedName>
</protein>
<keyword evidence="7" id="KW-1185">Reference proteome</keyword>
<comment type="caution">
    <text evidence="6">The sequence shown here is derived from an EMBL/GenBank/DDBJ whole genome shotgun (WGS) entry which is preliminary data.</text>
</comment>
<dbReference type="PANTHER" id="PTHR11019">
    <property type="entry name" value="HTH-TYPE TRANSCRIPTIONAL REGULATOR NIMR"/>
    <property type="match status" value="1"/>
</dbReference>
<dbReference type="SMART" id="SM00342">
    <property type="entry name" value="HTH_ARAC"/>
    <property type="match status" value="1"/>
</dbReference>
<dbReference type="GO" id="GO:0003700">
    <property type="term" value="F:DNA-binding transcription factor activity"/>
    <property type="evidence" value="ECO:0007669"/>
    <property type="project" value="InterPro"/>
</dbReference>
<keyword evidence="3" id="KW-0238">DNA-binding</keyword>
<dbReference type="InterPro" id="IPR011051">
    <property type="entry name" value="RmlC_Cupin_sf"/>
</dbReference>
<dbReference type="Gene3D" id="2.60.120.10">
    <property type="entry name" value="Jelly Rolls"/>
    <property type="match status" value="1"/>
</dbReference>
<proteinExistence type="predicted"/>
<dbReference type="InterPro" id="IPR003313">
    <property type="entry name" value="AraC-bd"/>
</dbReference>
<dbReference type="InterPro" id="IPR018060">
    <property type="entry name" value="HTH_AraC"/>
</dbReference>
<organism evidence="6 7">
    <name type="scientific">Sphingopyxis bauzanensis</name>
    <dbReference type="NCBI Taxonomy" id="651663"/>
    <lineage>
        <taxon>Bacteria</taxon>
        <taxon>Pseudomonadati</taxon>
        <taxon>Pseudomonadota</taxon>
        <taxon>Alphaproteobacteria</taxon>
        <taxon>Sphingomonadales</taxon>
        <taxon>Sphingomonadaceae</taxon>
        <taxon>Sphingopyxis</taxon>
    </lineage>
</organism>
<sequence>MFSIGHSMTNSAGTADALSVERAVFPAGFKGMWHSHPAAQLIYPGRGVMMLETEAGCWVVPPHQACWLPSAENHRVQSSAGFEMLSVYCRGSVLSRLPAAPGVVAVSGLLRECIFALETAGPRSRRVSLAILFAQEVSVDSAPRLFVPQLHSSRLRKIEAALSREPGNDKPLSQWANELGATSRTLARAFEREANMTFTAYRKQARLRAALVRLAEGEPITNIALDLSFGSASNFIRMFRQATGFTPGKYFQNRSRQKS</sequence>
<keyword evidence="2" id="KW-0805">Transcription regulation</keyword>
<dbReference type="Pfam" id="PF02311">
    <property type="entry name" value="AraC_binding"/>
    <property type="match status" value="1"/>
</dbReference>
<dbReference type="PROSITE" id="PS01124">
    <property type="entry name" value="HTH_ARAC_FAMILY_2"/>
    <property type="match status" value="1"/>
</dbReference>
<evidence type="ECO:0000313" key="7">
    <source>
        <dbReference type="Proteomes" id="UP000197361"/>
    </source>
</evidence>